<accession>A0A6B8VSN7</accession>
<dbReference type="Proteomes" id="UP000424462">
    <property type="component" value="Chromosome"/>
</dbReference>
<keyword evidence="2" id="KW-1185">Reference proteome</keyword>
<gene>
    <name evidence="1" type="ORF">COCCU_13610</name>
</gene>
<organism evidence="1 2">
    <name type="scientific">Corynebacterium occultum</name>
    <dbReference type="NCBI Taxonomy" id="2675219"/>
    <lineage>
        <taxon>Bacteria</taxon>
        <taxon>Bacillati</taxon>
        <taxon>Actinomycetota</taxon>
        <taxon>Actinomycetes</taxon>
        <taxon>Mycobacteriales</taxon>
        <taxon>Corynebacteriaceae</taxon>
        <taxon>Corynebacterium</taxon>
    </lineage>
</organism>
<evidence type="ECO:0000313" key="2">
    <source>
        <dbReference type="Proteomes" id="UP000424462"/>
    </source>
</evidence>
<dbReference type="KEGG" id="cok:COCCU_13610"/>
<dbReference type="AlphaFoldDB" id="A0A6B8VSN7"/>
<sequence>MIGLVPTTEATLAALVPTKTALAGLSGLSAPKTTLAALVPTKTALIALVAAETTLATLAALVSTKAALAAAATRGTRDLCGSESQGRANFVDLDLHHGALLALTGFIGALTEATGHDDAHTLGKGFSDILRGLTPDIAGQKKSFLIFPLVRLSIELTRSGSDTEVRHRRTRGGEAELWVSNDVANHSDVCFSLSHA</sequence>
<proteinExistence type="predicted"/>
<dbReference type="EMBL" id="CP046455">
    <property type="protein sequence ID" value="QGU08612.1"/>
    <property type="molecule type" value="Genomic_DNA"/>
</dbReference>
<reference evidence="1 2" key="1">
    <citation type="submission" date="2019-11" db="EMBL/GenBank/DDBJ databases">
        <title>Complete genome sequence of Corynebacterium kalinowskii 1959, a novel Corynebacterium species isolated from soil of a small paddock in Vilsendorf, Germany.</title>
        <authorList>
            <person name="Schaffert L."/>
            <person name="Ruwe M."/>
            <person name="Milse J."/>
            <person name="Hanuschka K."/>
            <person name="Ortseifen V."/>
            <person name="Droste J."/>
            <person name="Brandt D."/>
            <person name="Schlueter L."/>
            <person name="Kutter Y."/>
            <person name="Vinke S."/>
            <person name="Viehoefer P."/>
            <person name="Jacob L."/>
            <person name="Luebke N.-C."/>
            <person name="Schulte-Berndt E."/>
            <person name="Hain C."/>
            <person name="Linder M."/>
            <person name="Schmidt P."/>
            <person name="Wollenschlaeger L."/>
            <person name="Luttermann T."/>
            <person name="Thieme E."/>
            <person name="Hassa J."/>
            <person name="Haak M."/>
            <person name="Wittchen M."/>
            <person name="Mentz A."/>
            <person name="Persicke M."/>
            <person name="Busche T."/>
            <person name="Ruckert C."/>
        </authorList>
    </citation>
    <scope>NUCLEOTIDE SEQUENCE [LARGE SCALE GENOMIC DNA]</scope>
    <source>
        <strain evidence="1 2">2039</strain>
    </source>
</reference>
<evidence type="ECO:0000313" key="1">
    <source>
        <dbReference type="EMBL" id="QGU08612.1"/>
    </source>
</evidence>
<protein>
    <submittedName>
        <fullName evidence="1">Uncharacterized protein</fullName>
    </submittedName>
</protein>
<name>A0A6B8VSN7_9CORY</name>